<sequence>MECYHNAISLEKGYPQCLDCGKEFRNGELGRIRKEREDKCSHPRLEHGYASNSPTSWCPDCGGYFSDLELKKMKNKQLKKEEI</sequence>
<name>A0A9X0SP99_BACCE</name>
<protein>
    <submittedName>
        <fullName evidence="1">Uncharacterized protein</fullName>
    </submittedName>
</protein>
<dbReference type="EMBL" id="LOMO01000001">
    <property type="protein sequence ID" value="KXY50972.1"/>
    <property type="molecule type" value="Genomic_DNA"/>
</dbReference>
<proteinExistence type="predicted"/>
<reference evidence="1 2" key="1">
    <citation type="submission" date="2015-12" db="EMBL/GenBank/DDBJ databases">
        <title>Bacillus cereus Group isolate.</title>
        <authorList>
            <person name="Kovac J."/>
        </authorList>
    </citation>
    <scope>NUCLEOTIDE SEQUENCE [LARGE SCALE GENOMIC DNA]</scope>
    <source>
        <strain evidence="1 2">FSL K6-0073</strain>
    </source>
</reference>
<dbReference type="RefSeq" id="WP_061662299.1">
    <property type="nucleotide sequence ID" value="NZ_LOMO01000001.1"/>
</dbReference>
<evidence type="ECO:0000313" key="2">
    <source>
        <dbReference type="Proteomes" id="UP000075476"/>
    </source>
</evidence>
<accession>A0A9X0SP99</accession>
<organism evidence="1 2">
    <name type="scientific">Bacillus cereus</name>
    <dbReference type="NCBI Taxonomy" id="1396"/>
    <lineage>
        <taxon>Bacteria</taxon>
        <taxon>Bacillati</taxon>
        <taxon>Bacillota</taxon>
        <taxon>Bacilli</taxon>
        <taxon>Bacillales</taxon>
        <taxon>Bacillaceae</taxon>
        <taxon>Bacillus</taxon>
        <taxon>Bacillus cereus group</taxon>
    </lineage>
</organism>
<dbReference type="AlphaFoldDB" id="A0A9X0SP99"/>
<evidence type="ECO:0000313" key="1">
    <source>
        <dbReference type="EMBL" id="KXY50972.1"/>
    </source>
</evidence>
<comment type="caution">
    <text evidence="1">The sequence shown here is derived from an EMBL/GenBank/DDBJ whole genome shotgun (WGS) entry which is preliminary data.</text>
</comment>
<gene>
    <name evidence="1" type="ORF">AT268_30985</name>
</gene>
<dbReference type="Proteomes" id="UP000075476">
    <property type="component" value="Unassembled WGS sequence"/>
</dbReference>